<protein>
    <recommendedName>
        <fullName evidence="4">EF-hand domain-containing protein</fullName>
    </recommendedName>
</protein>
<sequence length="76" mass="8436">MKHFHALSLKFAVAGLLSMGWLAASASVALNATYFPDSTFRAFISTKFDTDKNDTLSDAEIAKVKNITRTVKQLRR</sequence>
<organism evidence="2 3">
    <name type="scientific">Sodaliphilus pleomorphus</name>
    <dbReference type="NCBI Taxonomy" id="2606626"/>
    <lineage>
        <taxon>Bacteria</taxon>
        <taxon>Pseudomonadati</taxon>
        <taxon>Bacteroidota</taxon>
        <taxon>Bacteroidia</taxon>
        <taxon>Bacteroidales</taxon>
        <taxon>Muribaculaceae</taxon>
        <taxon>Sodaliphilus</taxon>
    </lineage>
</organism>
<evidence type="ECO:0008006" key="4">
    <source>
        <dbReference type="Google" id="ProtNLM"/>
    </source>
</evidence>
<comment type="caution">
    <text evidence="2">The sequence shown here is derived from an EMBL/GenBank/DDBJ whole genome shotgun (WGS) entry which is preliminary data.</text>
</comment>
<keyword evidence="1" id="KW-0732">Signal</keyword>
<dbReference type="Proteomes" id="UP000483362">
    <property type="component" value="Unassembled WGS sequence"/>
</dbReference>
<reference evidence="2 3" key="1">
    <citation type="submission" date="2019-08" db="EMBL/GenBank/DDBJ databases">
        <title>In-depth cultivation of the pig gut microbiome towards novel bacterial diversity and tailored functional studies.</title>
        <authorList>
            <person name="Wylensek D."/>
            <person name="Hitch T.C.A."/>
            <person name="Clavel T."/>
        </authorList>
    </citation>
    <scope>NUCLEOTIDE SEQUENCE [LARGE SCALE GENOMIC DNA]</scope>
    <source>
        <strain evidence="2 3">Oil-RF-744-WCA-WT-10</strain>
    </source>
</reference>
<evidence type="ECO:0000256" key="1">
    <source>
        <dbReference type="SAM" id="SignalP"/>
    </source>
</evidence>
<keyword evidence="3" id="KW-1185">Reference proteome</keyword>
<dbReference type="RefSeq" id="WP_154327121.1">
    <property type="nucleotide sequence ID" value="NZ_CP045696.1"/>
</dbReference>
<proteinExistence type="predicted"/>
<feature type="chain" id="PRO_5026688800" description="EF-hand domain-containing protein" evidence="1">
    <location>
        <begin position="27"/>
        <end position="76"/>
    </location>
</feature>
<name>A0A6L5XAS0_9BACT</name>
<evidence type="ECO:0000313" key="2">
    <source>
        <dbReference type="EMBL" id="MSS17331.1"/>
    </source>
</evidence>
<evidence type="ECO:0000313" key="3">
    <source>
        <dbReference type="Proteomes" id="UP000483362"/>
    </source>
</evidence>
<gene>
    <name evidence="2" type="ORF">FYJ29_06085</name>
</gene>
<dbReference type="EMBL" id="VULT01000007">
    <property type="protein sequence ID" value="MSS17331.1"/>
    <property type="molecule type" value="Genomic_DNA"/>
</dbReference>
<dbReference type="AlphaFoldDB" id="A0A6L5XAS0"/>
<accession>A0A6L5XAS0</accession>
<feature type="signal peptide" evidence="1">
    <location>
        <begin position="1"/>
        <end position="26"/>
    </location>
</feature>